<feature type="transmembrane region" description="Helical" evidence="1">
    <location>
        <begin position="34"/>
        <end position="59"/>
    </location>
</feature>
<dbReference type="GO" id="GO:0005886">
    <property type="term" value="C:plasma membrane"/>
    <property type="evidence" value="ECO:0007669"/>
    <property type="project" value="TreeGrafter"/>
</dbReference>
<feature type="transmembrane region" description="Helical" evidence="1">
    <location>
        <begin position="80"/>
        <end position="100"/>
    </location>
</feature>
<protein>
    <submittedName>
        <fullName evidence="2">DMSO reductase</fullName>
    </submittedName>
</protein>
<name>A0A916QS33_9RHOB</name>
<feature type="transmembrane region" description="Helical" evidence="1">
    <location>
        <begin position="138"/>
        <end position="155"/>
    </location>
</feature>
<dbReference type="PANTHER" id="PTHR38095:SF1">
    <property type="entry name" value="ANAEROBIC DIMETHYL SULFOXIDE REDUCTASE CHAIN YNFH"/>
    <property type="match status" value="1"/>
</dbReference>
<keyword evidence="1" id="KW-1133">Transmembrane helix</keyword>
<evidence type="ECO:0000313" key="2">
    <source>
        <dbReference type="EMBL" id="GGA08617.1"/>
    </source>
</evidence>
<reference evidence="2" key="2">
    <citation type="submission" date="2020-09" db="EMBL/GenBank/DDBJ databases">
        <authorList>
            <person name="Sun Q."/>
            <person name="Zhou Y."/>
        </authorList>
    </citation>
    <scope>NUCLEOTIDE SEQUENCE</scope>
    <source>
        <strain evidence="2">CGMCC 1.15880</strain>
    </source>
</reference>
<dbReference type="RefSeq" id="WP_188670704.1">
    <property type="nucleotide sequence ID" value="NZ_BMKA01000001.1"/>
</dbReference>
<dbReference type="Pfam" id="PF04976">
    <property type="entry name" value="DmsC"/>
    <property type="match status" value="1"/>
</dbReference>
<dbReference type="AlphaFoldDB" id="A0A916QS33"/>
<keyword evidence="1" id="KW-0472">Membrane</keyword>
<keyword evidence="1" id="KW-0812">Transmembrane</keyword>
<feature type="transmembrane region" description="Helical" evidence="1">
    <location>
        <begin position="256"/>
        <end position="276"/>
    </location>
</feature>
<dbReference type="GO" id="GO:0009390">
    <property type="term" value="C:dimethyl sulfoxide reductase complex"/>
    <property type="evidence" value="ECO:0007669"/>
    <property type="project" value="TreeGrafter"/>
</dbReference>
<proteinExistence type="predicted"/>
<organism evidence="2 3">
    <name type="scientific">Neptunicoccus cionae</name>
    <dbReference type="NCBI Taxonomy" id="2035344"/>
    <lineage>
        <taxon>Bacteria</taxon>
        <taxon>Pseudomonadati</taxon>
        <taxon>Pseudomonadota</taxon>
        <taxon>Alphaproteobacteria</taxon>
        <taxon>Rhodobacterales</taxon>
        <taxon>Paracoccaceae</taxon>
        <taxon>Neptunicoccus</taxon>
    </lineage>
</organism>
<sequence length="294" mass="31605">MHPAPSVIVFTALSGLGFGLLAFLGVNVPDVTGMTAFIFFFIAYALAVGGLIASTFHLGNPQRALKAFTQWRTSWLSREGVFAVLSLCVMGIYAACLIFLDLRLPVVGIIGSILSLISVYCTSMIYGQLKTVPRWNQPLTPVLFLVYALTGGALLSGQVYLAAGLMVILAILQYAHWTIGDGRLKAAGGTIEAATGLGHLGKVRLLESPHSGTNYLLREMAHEVGRKHALKLRVIALLCLGVLPCALLLLTAPGHLSALLAIVLHLVGVFAARWLFFAEAEHVQALYYDRHRAA</sequence>
<accession>A0A916QS33</accession>
<keyword evidence="3" id="KW-1185">Reference proteome</keyword>
<feature type="transmembrane region" description="Helical" evidence="1">
    <location>
        <begin position="7"/>
        <end position="28"/>
    </location>
</feature>
<dbReference type="InterPro" id="IPR007059">
    <property type="entry name" value="DmsC"/>
</dbReference>
<comment type="caution">
    <text evidence="2">The sequence shown here is derived from an EMBL/GenBank/DDBJ whole genome shotgun (WGS) entry which is preliminary data.</text>
</comment>
<dbReference type="GO" id="GO:0009389">
    <property type="term" value="F:dimethyl sulfoxide reductase activity"/>
    <property type="evidence" value="ECO:0007669"/>
    <property type="project" value="TreeGrafter"/>
</dbReference>
<reference evidence="2" key="1">
    <citation type="journal article" date="2014" name="Int. J. Syst. Evol. Microbiol.">
        <title>Complete genome sequence of Corynebacterium casei LMG S-19264T (=DSM 44701T), isolated from a smear-ripened cheese.</title>
        <authorList>
            <consortium name="US DOE Joint Genome Institute (JGI-PGF)"/>
            <person name="Walter F."/>
            <person name="Albersmeier A."/>
            <person name="Kalinowski J."/>
            <person name="Ruckert C."/>
        </authorList>
    </citation>
    <scope>NUCLEOTIDE SEQUENCE</scope>
    <source>
        <strain evidence="2">CGMCC 1.15880</strain>
    </source>
</reference>
<evidence type="ECO:0000313" key="3">
    <source>
        <dbReference type="Proteomes" id="UP000628017"/>
    </source>
</evidence>
<evidence type="ECO:0000256" key="1">
    <source>
        <dbReference type="SAM" id="Phobius"/>
    </source>
</evidence>
<dbReference type="PANTHER" id="PTHR38095">
    <property type="entry name" value="ANAEROBIC DIMETHYL SULFOXIDE REDUCTASE CHAIN YNFH"/>
    <property type="match status" value="1"/>
</dbReference>
<dbReference type="EMBL" id="BMKA01000001">
    <property type="protein sequence ID" value="GGA08617.1"/>
    <property type="molecule type" value="Genomic_DNA"/>
</dbReference>
<gene>
    <name evidence="2" type="ORF">GCM10011498_05640</name>
</gene>
<dbReference type="Proteomes" id="UP000628017">
    <property type="component" value="Unassembled WGS sequence"/>
</dbReference>
<feature type="transmembrane region" description="Helical" evidence="1">
    <location>
        <begin position="230"/>
        <end position="250"/>
    </location>
</feature>
<feature type="transmembrane region" description="Helical" evidence="1">
    <location>
        <begin position="106"/>
        <end position="126"/>
    </location>
</feature>
<dbReference type="GO" id="GO:0019645">
    <property type="term" value="P:anaerobic electron transport chain"/>
    <property type="evidence" value="ECO:0007669"/>
    <property type="project" value="InterPro"/>
</dbReference>